<dbReference type="Gene3D" id="3.90.226.10">
    <property type="entry name" value="2-enoyl-CoA Hydratase, Chain A, domain 1"/>
    <property type="match status" value="1"/>
</dbReference>
<gene>
    <name evidence="1" type="ORF">BECKTC1821D_GA0114238_11403</name>
</gene>
<protein>
    <submittedName>
        <fullName evidence="1">Putative two-component system protein, hydrogenase maturation factor HypX/HoxX</fullName>
    </submittedName>
</protein>
<organism evidence="1">
    <name type="scientific">Candidatus Kentrum sp. TC</name>
    <dbReference type="NCBI Taxonomy" id="2126339"/>
    <lineage>
        <taxon>Bacteria</taxon>
        <taxon>Pseudomonadati</taxon>
        <taxon>Pseudomonadota</taxon>
        <taxon>Gammaproteobacteria</taxon>
        <taxon>Candidatus Kentrum</taxon>
    </lineage>
</organism>
<dbReference type="PANTHER" id="PTHR43388:SF1">
    <property type="entry name" value="HYDROGENASE MATURATION FACTOR HOXX"/>
    <property type="match status" value="1"/>
</dbReference>
<accession>A0A450ZDD0</accession>
<sequence length="309" mass="35157">MDILYEGGSKKAFFDAICLGSANTYGEIWYHEENDVGYLAFDFYNGAMDTAKCWRLRDAFRAVRHRPTRVIVLSCGMDFWSNGIHLHVIKAAEDPAEEAWKNIDAINDLVQEIITTDSHLVISALLGNAAAGGLIMALAADEIYARHGIVVNPHYKTMGLYGSEYWTYLLPRRVGWNEALAMMENCLPIGAEEAHELLLIDGVIYSDGYDFYRHIAQLAERLSNLPDYEIKLELKAEQRQLDEERKPLSAYRAEELAEMHKCFHDRNHIYPQCGVDFHTARRNFVYGVRPTATPLRLAKHRRSMGDGAL</sequence>
<dbReference type="AlphaFoldDB" id="A0A450ZDD0"/>
<evidence type="ECO:0000313" key="1">
    <source>
        <dbReference type="EMBL" id="VFK51784.1"/>
    </source>
</evidence>
<dbReference type="CDD" id="cd06558">
    <property type="entry name" value="crotonase-like"/>
    <property type="match status" value="1"/>
</dbReference>
<name>A0A450ZDD0_9GAMM</name>
<reference evidence="1" key="1">
    <citation type="submission" date="2019-02" db="EMBL/GenBank/DDBJ databases">
        <authorList>
            <person name="Gruber-Vodicka R. H."/>
            <person name="Seah K. B. B."/>
        </authorList>
    </citation>
    <scope>NUCLEOTIDE SEQUENCE</scope>
    <source>
        <strain evidence="1">BECK_BZ123</strain>
    </source>
</reference>
<dbReference type="GO" id="GO:0003824">
    <property type="term" value="F:catalytic activity"/>
    <property type="evidence" value="ECO:0007669"/>
    <property type="project" value="UniProtKB-ARBA"/>
</dbReference>
<dbReference type="Pfam" id="PF00378">
    <property type="entry name" value="ECH_1"/>
    <property type="match status" value="1"/>
</dbReference>
<dbReference type="InterPro" id="IPR047180">
    <property type="entry name" value="HoxX-like"/>
</dbReference>
<dbReference type="SUPFAM" id="SSF52096">
    <property type="entry name" value="ClpP/crotonase"/>
    <property type="match status" value="1"/>
</dbReference>
<dbReference type="PANTHER" id="PTHR43388">
    <property type="entry name" value="HYDROGENASE MATURATION FACTOR HOXX"/>
    <property type="match status" value="1"/>
</dbReference>
<dbReference type="InterPro" id="IPR029045">
    <property type="entry name" value="ClpP/crotonase-like_dom_sf"/>
</dbReference>
<dbReference type="InterPro" id="IPR001753">
    <property type="entry name" value="Enoyl-CoA_hydra/iso"/>
</dbReference>
<dbReference type="EMBL" id="CAADFS010000140">
    <property type="protein sequence ID" value="VFK51784.1"/>
    <property type="molecule type" value="Genomic_DNA"/>
</dbReference>
<proteinExistence type="predicted"/>